<proteinExistence type="predicted"/>
<dbReference type="PROSITE" id="PS51257">
    <property type="entry name" value="PROKAR_LIPOPROTEIN"/>
    <property type="match status" value="1"/>
</dbReference>
<evidence type="ECO:0000313" key="2">
    <source>
        <dbReference type="EMBL" id="TXD87850.1"/>
    </source>
</evidence>
<organism evidence="2 3">
    <name type="scientific">Subsaximicrobium wynnwilliamsii</name>
    <dbReference type="NCBI Taxonomy" id="291179"/>
    <lineage>
        <taxon>Bacteria</taxon>
        <taxon>Pseudomonadati</taxon>
        <taxon>Bacteroidota</taxon>
        <taxon>Flavobacteriia</taxon>
        <taxon>Flavobacteriales</taxon>
        <taxon>Flavobacteriaceae</taxon>
        <taxon>Subsaximicrobium</taxon>
    </lineage>
</organism>
<evidence type="ECO:0000313" key="3">
    <source>
        <dbReference type="Proteomes" id="UP000321578"/>
    </source>
</evidence>
<feature type="signal peptide" evidence="1">
    <location>
        <begin position="1"/>
        <end position="20"/>
    </location>
</feature>
<keyword evidence="1" id="KW-0732">Signal</keyword>
<evidence type="ECO:0000256" key="1">
    <source>
        <dbReference type="SAM" id="SignalP"/>
    </source>
</evidence>
<dbReference type="OrthoDB" id="1199648at2"/>
<evidence type="ECO:0008006" key="4">
    <source>
        <dbReference type="Google" id="ProtNLM"/>
    </source>
</evidence>
<sequence>MKATKFFLLCMITLALTACSKEENKRFSNADGPFVRFFLLVNNNNEALEFPEINGGLQPVSVFDKTDIKILKIPVALTYEALSENITVNFESTSSINMSNFNISPNNLSFTPERLIDTIYVGFNERWNPNANTELNFRLTNVSDQNIQIGMPNNDASNETLLVTLGEVNPTYLFETPNQQEIIGTNGEVINFSVLFPKGYLPSELENFNLIEAINSDFNYTLERLPLTNTSTIDYKLTLNEAITIDELEFSAQFKLADLSGYTLSGSSTYSIKKPIVIDRDLSVFTANNFYDLSDPFYRTFGENWIDNSDDGVCEWRSFNAFTFPVVVTADNPNAVLYDDMGNSDSSDDIYHHAFRIGFVSPNDGNTTNSFNLKRWFNNEASNSSNSPGFNIPQALEFFPTNGNSSSDGFVKVIEQDLSISSLEGASYVISISGSGTYTEIATGIFEIQLELNTFNLELFGGTRTVYYHIYNTNEYEELEPISESCFAPIDL</sequence>
<accession>A0A5C6ZE20</accession>
<dbReference type="RefSeq" id="WP_147087480.1">
    <property type="nucleotide sequence ID" value="NZ_VORM01000018.1"/>
</dbReference>
<reference evidence="2 3" key="1">
    <citation type="submission" date="2019-08" db="EMBL/GenBank/DDBJ databases">
        <title>Genomes of Subsaximicrobium wynnwilliamsii strains.</title>
        <authorList>
            <person name="Bowman J.P."/>
        </authorList>
    </citation>
    <scope>NUCLEOTIDE SEQUENCE [LARGE SCALE GENOMIC DNA]</scope>
    <source>
        <strain evidence="2 3">2-80-2</strain>
    </source>
</reference>
<gene>
    <name evidence="2" type="ORF">ESY86_15375</name>
</gene>
<keyword evidence="3" id="KW-1185">Reference proteome</keyword>
<protein>
    <recommendedName>
        <fullName evidence="4">DUF1735 domain-containing protein</fullName>
    </recommendedName>
</protein>
<dbReference type="EMBL" id="VORO01000019">
    <property type="protein sequence ID" value="TXD87850.1"/>
    <property type="molecule type" value="Genomic_DNA"/>
</dbReference>
<comment type="caution">
    <text evidence="2">The sequence shown here is derived from an EMBL/GenBank/DDBJ whole genome shotgun (WGS) entry which is preliminary data.</text>
</comment>
<dbReference type="Proteomes" id="UP000321578">
    <property type="component" value="Unassembled WGS sequence"/>
</dbReference>
<feature type="chain" id="PRO_5022867039" description="DUF1735 domain-containing protein" evidence="1">
    <location>
        <begin position="21"/>
        <end position="492"/>
    </location>
</feature>
<dbReference type="AlphaFoldDB" id="A0A5C6ZE20"/>
<name>A0A5C6ZE20_9FLAO</name>